<dbReference type="SUPFAM" id="SSF55486">
    <property type="entry name" value="Metalloproteases ('zincins'), catalytic domain"/>
    <property type="match status" value="1"/>
</dbReference>
<dbReference type="Gene3D" id="1.10.1380.10">
    <property type="entry name" value="Neutral endopeptidase , domain2"/>
    <property type="match status" value="1"/>
</dbReference>
<protein>
    <submittedName>
        <fullName evidence="2">Uncharacterized protein</fullName>
    </submittedName>
</protein>
<keyword evidence="1" id="KW-1185">Reference proteome</keyword>
<dbReference type="InterPro" id="IPR042089">
    <property type="entry name" value="Peptidase_M13_dom_2"/>
</dbReference>
<dbReference type="Proteomes" id="UP000887564">
    <property type="component" value="Unplaced"/>
</dbReference>
<accession>A0A914RT80</accession>
<evidence type="ECO:0000313" key="2">
    <source>
        <dbReference type="WBParaSite" id="PEQ_0000952301-mRNA-1"/>
    </source>
</evidence>
<evidence type="ECO:0000313" key="1">
    <source>
        <dbReference type="Proteomes" id="UP000887564"/>
    </source>
</evidence>
<organism evidence="1 2">
    <name type="scientific">Parascaris equorum</name>
    <name type="common">Equine roundworm</name>
    <dbReference type="NCBI Taxonomy" id="6256"/>
    <lineage>
        <taxon>Eukaryota</taxon>
        <taxon>Metazoa</taxon>
        <taxon>Ecdysozoa</taxon>
        <taxon>Nematoda</taxon>
        <taxon>Chromadorea</taxon>
        <taxon>Rhabditida</taxon>
        <taxon>Spirurina</taxon>
        <taxon>Ascaridomorpha</taxon>
        <taxon>Ascaridoidea</taxon>
        <taxon>Ascarididae</taxon>
        <taxon>Parascaris</taxon>
    </lineage>
</organism>
<reference evidence="2" key="1">
    <citation type="submission" date="2022-11" db="UniProtKB">
        <authorList>
            <consortium name="WormBaseParasite"/>
        </authorList>
    </citation>
    <scope>IDENTIFICATION</scope>
</reference>
<proteinExistence type="predicted"/>
<dbReference type="AlphaFoldDB" id="A0A914RT80"/>
<sequence>MKINSAEEKAVSLYASCIDEERLRELGVRPWLAFVESIGGWAPHERYLSLKAIITVEWNSHSSALIELVVVAWINE</sequence>
<dbReference type="WBParaSite" id="PEQ_0000952301-mRNA-1">
    <property type="protein sequence ID" value="PEQ_0000952301-mRNA-1"/>
    <property type="gene ID" value="PEQ_0000952301"/>
</dbReference>
<name>A0A914RT80_PAREQ</name>